<dbReference type="Gene3D" id="3.30.390.30">
    <property type="match status" value="1"/>
</dbReference>
<dbReference type="PANTHER" id="PTHR43014">
    <property type="entry name" value="MERCURIC REDUCTASE"/>
    <property type="match status" value="1"/>
</dbReference>
<evidence type="ECO:0000259" key="8">
    <source>
        <dbReference type="Pfam" id="PF07992"/>
    </source>
</evidence>
<dbReference type="NCBIfam" id="NF004939">
    <property type="entry name" value="PRK06292.1-1"/>
    <property type="match status" value="1"/>
</dbReference>
<proteinExistence type="inferred from homology"/>
<dbReference type="PANTHER" id="PTHR43014:SF4">
    <property type="entry name" value="PYRIDINE NUCLEOTIDE-DISULFIDE OXIDOREDUCTASE RCLA-RELATED"/>
    <property type="match status" value="1"/>
</dbReference>
<feature type="binding site" evidence="5">
    <location>
        <position position="316"/>
    </location>
    <ligand>
        <name>FAD</name>
        <dbReference type="ChEBI" id="CHEBI:57692"/>
    </ligand>
</feature>
<reference evidence="10" key="1">
    <citation type="submission" date="2016-10" db="EMBL/GenBank/DDBJ databases">
        <authorList>
            <person name="Varghese N."/>
            <person name="Submissions S."/>
        </authorList>
    </citation>
    <scope>NUCLEOTIDE SEQUENCE [LARGE SCALE GENOMIC DNA]</scope>
    <source>
        <strain evidence="10">DSM 23439</strain>
    </source>
</reference>
<keyword evidence="5" id="KW-0520">NAD</keyword>
<dbReference type="EMBL" id="FOLY01000001">
    <property type="protein sequence ID" value="SFC09730.1"/>
    <property type="molecule type" value="Genomic_DNA"/>
</dbReference>
<dbReference type="InterPro" id="IPR023753">
    <property type="entry name" value="FAD/NAD-binding_dom"/>
</dbReference>
<dbReference type="Pfam" id="PF02852">
    <property type="entry name" value="Pyr_redox_dim"/>
    <property type="match status" value="1"/>
</dbReference>
<evidence type="ECO:0000256" key="4">
    <source>
        <dbReference type="PIRSR" id="PIRSR000350-2"/>
    </source>
</evidence>
<feature type="binding site" evidence="5">
    <location>
        <position position="52"/>
    </location>
    <ligand>
        <name>FAD</name>
        <dbReference type="ChEBI" id="CHEBI:57692"/>
    </ligand>
</feature>
<name>A0A1I1GKN7_9GAMM</name>
<keyword evidence="5" id="KW-0547">Nucleotide-binding</keyword>
<feature type="binding site" evidence="5">
    <location>
        <position position="270"/>
    </location>
    <ligand>
        <name>NAD(+)</name>
        <dbReference type="ChEBI" id="CHEBI:57540"/>
    </ligand>
</feature>
<evidence type="ECO:0000256" key="6">
    <source>
        <dbReference type="PIRSR" id="PIRSR000350-4"/>
    </source>
</evidence>
<evidence type="ECO:0000313" key="9">
    <source>
        <dbReference type="EMBL" id="SFC09730.1"/>
    </source>
</evidence>
<feature type="active site" description="Proton acceptor" evidence="4">
    <location>
        <position position="451"/>
    </location>
</feature>
<dbReference type="PRINTS" id="PR00368">
    <property type="entry name" value="FADPNR"/>
</dbReference>
<dbReference type="InterPro" id="IPR001100">
    <property type="entry name" value="Pyr_nuc-diS_OxRdtase"/>
</dbReference>
<protein>
    <submittedName>
        <fullName evidence="9">Dihydrolipoamide dehydrogenase</fullName>
    </submittedName>
</protein>
<dbReference type="OrthoDB" id="9800167at2"/>
<keyword evidence="10" id="KW-1185">Reference proteome</keyword>
<keyword evidence="3 5" id="KW-0274">FAD</keyword>
<dbReference type="InterPro" id="IPR036324">
    <property type="entry name" value="Mn/Fe_SOD_N_sf"/>
</dbReference>
<sequence length="486" mass="53070">MQEKHVEVAVIGAGSAGLGAYNAARAHTDSVVMIEGGPYGTTCARVGCMPSKLLIAAADAAHAAHDAKAFGVHIDGNIRISGRDVMARVLHERDYFVDGVLESVERIEAEHRLRGHARFESATTLIIDDHTRIHAERIVIATGSSPDYPEFLKAAGERLVTNNDLFYWEDLPESVAVFGPGVVGLELGQALSRLGVRVRVFGVGGAIGPISDPEVHKQAYQHFNEAFYLDARADTRDVTLADDGVNVTFVERDSGQEITERFDYLLAATGRPPNLKGLDIANADLRMEEGLPVFDRYTLQCQHNDETLAPIFIAGDANAELPLLHEASDEGRIAGDNAGRYPDIRAGRRRSMLSVVFTEPQIALAGLTWSDIQKRSKGSYAIGEVDFSDQGRARVMRKNRGLLRVYGEQGSGLFLGAEMIAPEAEHLAHLLAWCHQQRMTVAQMLEMPFYHPCLEEGLRTALRNLNAELRQGPAMALHCLDTGPGC</sequence>
<gene>
    <name evidence="9" type="ORF">SAMN05421848_0529</name>
</gene>
<evidence type="ECO:0000259" key="7">
    <source>
        <dbReference type="Pfam" id="PF02852"/>
    </source>
</evidence>
<dbReference type="InterPro" id="IPR004099">
    <property type="entry name" value="Pyr_nucl-diS_OxRdtase_dimer"/>
</dbReference>
<feature type="disulfide bond" description="Redox-active" evidence="6">
    <location>
        <begin position="43"/>
        <end position="48"/>
    </location>
</feature>
<dbReference type="Proteomes" id="UP000199046">
    <property type="component" value="Unassembled WGS sequence"/>
</dbReference>
<evidence type="ECO:0000313" key="10">
    <source>
        <dbReference type="Proteomes" id="UP000199046"/>
    </source>
</evidence>
<dbReference type="SUPFAM" id="SSF51905">
    <property type="entry name" value="FAD/NAD(P)-binding domain"/>
    <property type="match status" value="1"/>
</dbReference>
<organism evidence="9 10">
    <name type="scientific">Kushneria avicenniae</name>
    <dbReference type="NCBI Taxonomy" id="402385"/>
    <lineage>
        <taxon>Bacteria</taxon>
        <taxon>Pseudomonadati</taxon>
        <taxon>Pseudomonadota</taxon>
        <taxon>Gammaproteobacteria</taxon>
        <taxon>Oceanospirillales</taxon>
        <taxon>Halomonadaceae</taxon>
        <taxon>Kushneria</taxon>
    </lineage>
</organism>
<dbReference type="AlphaFoldDB" id="A0A1I1GKN7"/>
<dbReference type="Gene3D" id="3.50.50.60">
    <property type="entry name" value="FAD/NAD(P)-binding domain"/>
    <property type="match status" value="2"/>
</dbReference>
<dbReference type="GO" id="GO:0050660">
    <property type="term" value="F:flavin adenine dinucleotide binding"/>
    <property type="evidence" value="ECO:0007669"/>
    <property type="project" value="TreeGrafter"/>
</dbReference>
<dbReference type="SUPFAM" id="SSF55424">
    <property type="entry name" value="FAD/NAD-linked reductases, dimerisation (C-terminal) domain"/>
    <property type="match status" value="1"/>
</dbReference>
<feature type="binding site" evidence="5">
    <location>
        <begin position="179"/>
        <end position="186"/>
    </location>
    <ligand>
        <name>NAD(+)</name>
        <dbReference type="ChEBI" id="CHEBI:57540"/>
    </ligand>
</feature>
<dbReference type="InterPro" id="IPR036188">
    <property type="entry name" value="FAD/NAD-bd_sf"/>
</dbReference>
<feature type="binding site" evidence="5">
    <location>
        <begin position="142"/>
        <end position="144"/>
    </location>
    <ligand>
        <name>FAD</name>
        <dbReference type="ChEBI" id="CHEBI:57692"/>
    </ligand>
</feature>
<dbReference type="InterPro" id="IPR016156">
    <property type="entry name" value="FAD/NAD-linked_Rdtase_dimer_sf"/>
</dbReference>
<feature type="domain" description="Pyridine nucleotide-disulphide oxidoreductase dimerisation" evidence="7">
    <location>
        <begin position="354"/>
        <end position="461"/>
    </location>
</feature>
<dbReference type="RefSeq" id="WP_090130494.1">
    <property type="nucleotide sequence ID" value="NZ_FOLY01000001.1"/>
</dbReference>
<dbReference type="Pfam" id="PF07992">
    <property type="entry name" value="Pyr_redox_2"/>
    <property type="match status" value="1"/>
</dbReference>
<accession>A0A1I1GKN7</accession>
<comment type="cofactor">
    <cofactor evidence="5">
        <name>FAD</name>
        <dbReference type="ChEBI" id="CHEBI:57692"/>
    </cofactor>
    <text evidence="5">Binds 1 FAD per subunit.</text>
</comment>
<dbReference type="GO" id="GO:0003955">
    <property type="term" value="F:NAD(P)H dehydrogenase (quinone) activity"/>
    <property type="evidence" value="ECO:0007669"/>
    <property type="project" value="TreeGrafter"/>
</dbReference>
<dbReference type="PRINTS" id="PR00411">
    <property type="entry name" value="PNDRDTASEI"/>
</dbReference>
<dbReference type="STRING" id="402385.SAMN05421848_0529"/>
<evidence type="ECO:0000256" key="1">
    <source>
        <dbReference type="ARBA" id="ARBA00007532"/>
    </source>
</evidence>
<evidence type="ECO:0000256" key="5">
    <source>
        <dbReference type="PIRSR" id="PIRSR000350-3"/>
    </source>
</evidence>
<keyword evidence="2" id="KW-0285">Flavoprotein</keyword>
<feature type="domain" description="FAD/NAD(P)-binding" evidence="8">
    <location>
        <begin position="7"/>
        <end position="331"/>
    </location>
</feature>
<evidence type="ECO:0000256" key="3">
    <source>
        <dbReference type="ARBA" id="ARBA00022827"/>
    </source>
</evidence>
<evidence type="ECO:0000256" key="2">
    <source>
        <dbReference type="ARBA" id="ARBA00022630"/>
    </source>
</evidence>
<dbReference type="PIRSF" id="PIRSF000350">
    <property type="entry name" value="Mercury_reductase_MerA"/>
    <property type="match status" value="1"/>
</dbReference>
<comment type="similarity">
    <text evidence="1">Belongs to the class-I pyridine nucleotide-disulfide oxidoreductase family.</text>
</comment>
<dbReference type="Gene3D" id="1.10.287.990">
    <property type="entry name" value="Fe,Mn superoxide dismutase (SOD) domain"/>
    <property type="match status" value="1"/>
</dbReference>